<comment type="caution">
    <text evidence="2">The sequence shown here is derived from an EMBL/GenBank/DDBJ whole genome shotgun (WGS) entry which is preliminary data.</text>
</comment>
<evidence type="ECO:0000313" key="3">
    <source>
        <dbReference type="Proteomes" id="UP000837801"/>
    </source>
</evidence>
<dbReference type="PROSITE" id="PS51186">
    <property type="entry name" value="GNAT"/>
    <property type="match status" value="1"/>
</dbReference>
<dbReference type="EMBL" id="CAKXYY010000008">
    <property type="protein sequence ID" value="CAH2352891.1"/>
    <property type="molecule type" value="Genomic_DNA"/>
</dbReference>
<sequence length="227" mass="25912">MVSQEKYSELESLPFTKKETVGSKTFAPVVFTLEKDSSRTVTIIPVTSSDAVPRELIEVLREEFNFVVEEGRTYPYENSLNHEDFLKNWFSSFVAILLEGDYPEGFESAELKNQQLTQEEWTTRFLGNFYIKPNYAGRCSHVCNAGFIVNHVKRGLGLGKELGRKYLHYAPQIGYVYSVFNLVFETNPASMRIWDGLGFERIGYVKNVAVLKGEKNLVGAYLYGKDL</sequence>
<gene>
    <name evidence="2" type="ORF">CLIB1423_08S03488</name>
</gene>
<dbReference type="Pfam" id="PF00583">
    <property type="entry name" value="Acetyltransf_1"/>
    <property type="match status" value="1"/>
</dbReference>
<name>A0A9P0QQ74_9ASCO</name>
<evidence type="ECO:0000313" key="2">
    <source>
        <dbReference type="EMBL" id="CAH2352891.1"/>
    </source>
</evidence>
<dbReference type="InterPro" id="IPR052742">
    <property type="entry name" value="Mito_N-acetyltransferase"/>
</dbReference>
<evidence type="ECO:0000259" key="1">
    <source>
        <dbReference type="PROSITE" id="PS51186"/>
    </source>
</evidence>
<proteinExistence type="predicted"/>
<dbReference type="AlphaFoldDB" id="A0A9P0QQ74"/>
<accession>A0A9P0QQ74</accession>
<dbReference type="Gene3D" id="3.40.630.30">
    <property type="match status" value="1"/>
</dbReference>
<dbReference type="InterPro" id="IPR000182">
    <property type="entry name" value="GNAT_dom"/>
</dbReference>
<dbReference type="Proteomes" id="UP000837801">
    <property type="component" value="Unassembled WGS sequence"/>
</dbReference>
<feature type="domain" description="N-acetyltransferase" evidence="1">
    <location>
        <begin position="41"/>
        <end position="227"/>
    </location>
</feature>
<dbReference type="GO" id="GO:0016747">
    <property type="term" value="F:acyltransferase activity, transferring groups other than amino-acyl groups"/>
    <property type="evidence" value="ECO:0007669"/>
    <property type="project" value="InterPro"/>
</dbReference>
<dbReference type="PANTHER" id="PTHR43138">
    <property type="entry name" value="ACETYLTRANSFERASE, GNAT FAMILY"/>
    <property type="match status" value="1"/>
</dbReference>
<protein>
    <submittedName>
        <fullName evidence="2">N-acetyltransferase Aca1p</fullName>
    </submittedName>
</protein>
<organism evidence="2 3">
    <name type="scientific">[Candida] railenensis</name>
    <dbReference type="NCBI Taxonomy" id="45579"/>
    <lineage>
        <taxon>Eukaryota</taxon>
        <taxon>Fungi</taxon>
        <taxon>Dikarya</taxon>
        <taxon>Ascomycota</taxon>
        <taxon>Saccharomycotina</taxon>
        <taxon>Pichiomycetes</taxon>
        <taxon>Debaryomycetaceae</taxon>
        <taxon>Kurtzmaniella</taxon>
    </lineage>
</organism>
<dbReference type="SUPFAM" id="SSF55729">
    <property type="entry name" value="Acyl-CoA N-acyltransferases (Nat)"/>
    <property type="match status" value="1"/>
</dbReference>
<dbReference type="InterPro" id="IPR016181">
    <property type="entry name" value="Acyl_CoA_acyltransferase"/>
</dbReference>
<reference evidence="2" key="1">
    <citation type="submission" date="2022-03" db="EMBL/GenBank/DDBJ databases">
        <authorList>
            <person name="Legras J.-L."/>
            <person name="Devillers H."/>
            <person name="Grondin C."/>
        </authorList>
    </citation>
    <scope>NUCLEOTIDE SEQUENCE</scope>
    <source>
        <strain evidence="2">CLIB 1423</strain>
    </source>
</reference>
<dbReference type="OrthoDB" id="10264707at2759"/>
<dbReference type="GO" id="GO:0005634">
    <property type="term" value="C:nucleus"/>
    <property type="evidence" value="ECO:0007669"/>
    <property type="project" value="TreeGrafter"/>
</dbReference>
<keyword evidence="3" id="KW-1185">Reference proteome</keyword>
<dbReference type="PANTHER" id="PTHR43138:SF1">
    <property type="entry name" value="N-ACETYLTRANSFERASE ACA1"/>
    <property type="match status" value="1"/>
</dbReference>